<protein>
    <submittedName>
        <fullName evidence="16">TonB-dependent receptor</fullName>
    </submittedName>
</protein>
<dbReference type="AlphaFoldDB" id="Q47CB6"/>
<keyword evidence="9 16" id="KW-0675">Receptor</keyword>
<dbReference type="GO" id="GO:0015344">
    <property type="term" value="F:siderophore uptake transmembrane transporter activity"/>
    <property type="evidence" value="ECO:0007669"/>
    <property type="project" value="TreeGrafter"/>
</dbReference>
<name>Q47CB6_DECAR</name>
<evidence type="ECO:0000256" key="5">
    <source>
        <dbReference type="ARBA" id="ARBA00022692"/>
    </source>
</evidence>
<dbReference type="InterPro" id="IPR000531">
    <property type="entry name" value="Beta-barrel_TonB"/>
</dbReference>
<evidence type="ECO:0000256" key="9">
    <source>
        <dbReference type="ARBA" id="ARBA00023170"/>
    </source>
</evidence>
<evidence type="ECO:0000256" key="8">
    <source>
        <dbReference type="ARBA" id="ARBA00023136"/>
    </source>
</evidence>
<evidence type="ECO:0000256" key="3">
    <source>
        <dbReference type="ARBA" id="ARBA00022448"/>
    </source>
</evidence>
<evidence type="ECO:0000256" key="10">
    <source>
        <dbReference type="ARBA" id="ARBA00023237"/>
    </source>
</evidence>
<reference evidence="16" key="1">
    <citation type="submission" date="2005-08" db="EMBL/GenBank/DDBJ databases">
        <title>Complete sequence of Dechloromonas aromatica RCB.</title>
        <authorList>
            <person name="Salinero K.K."/>
            <person name="Copeland A."/>
            <person name="Lucas S."/>
            <person name="Lapidus A."/>
            <person name="Barry K."/>
            <person name="Detter J.C."/>
            <person name="Glavina T."/>
            <person name="Hammon N."/>
            <person name="Israni S."/>
            <person name="Pitluck S."/>
            <person name="Di Bartolo G."/>
            <person name="Trong S."/>
            <person name="Schmutz J."/>
            <person name="Larimer F."/>
            <person name="Land M."/>
            <person name="Ivanova N."/>
            <person name="Richardson P."/>
        </authorList>
    </citation>
    <scope>NUCLEOTIDE SEQUENCE</scope>
    <source>
        <strain evidence="16">RCB</strain>
    </source>
</reference>
<keyword evidence="7 12" id="KW-0798">TonB box</keyword>
<dbReference type="PANTHER" id="PTHR30069:SF29">
    <property type="entry name" value="HEMOGLOBIN AND HEMOGLOBIN-HAPTOGLOBIN-BINDING PROTEIN 1-RELATED"/>
    <property type="match status" value="1"/>
</dbReference>
<dbReference type="InterPro" id="IPR039426">
    <property type="entry name" value="TonB-dep_rcpt-like"/>
</dbReference>
<keyword evidence="4 11" id="KW-1134">Transmembrane beta strand</keyword>
<evidence type="ECO:0000313" key="16">
    <source>
        <dbReference type="EMBL" id="AAZ47515.1"/>
    </source>
</evidence>
<comment type="subcellular location">
    <subcellularLocation>
        <location evidence="1 11">Cell outer membrane</location>
        <topology evidence="1 11">Multi-pass membrane protein</topology>
    </subcellularLocation>
</comment>
<dbReference type="EMBL" id="CP000089">
    <property type="protein sequence ID" value="AAZ47515.1"/>
    <property type="molecule type" value="Genomic_DNA"/>
</dbReference>
<dbReference type="InterPro" id="IPR037066">
    <property type="entry name" value="Plug_dom_sf"/>
</dbReference>
<dbReference type="OrthoDB" id="183532at2"/>
<dbReference type="Gene3D" id="2.170.130.10">
    <property type="entry name" value="TonB-dependent receptor, plug domain"/>
    <property type="match status" value="1"/>
</dbReference>
<evidence type="ECO:0000259" key="15">
    <source>
        <dbReference type="Pfam" id="PF07715"/>
    </source>
</evidence>
<evidence type="ECO:0000256" key="2">
    <source>
        <dbReference type="ARBA" id="ARBA00009810"/>
    </source>
</evidence>
<keyword evidence="5 11" id="KW-0812">Transmembrane</keyword>
<feature type="domain" description="TonB-dependent receptor plug" evidence="15">
    <location>
        <begin position="48"/>
        <end position="157"/>
    </location>
</feature>
<evidence type="ECO:0000256" key="7">
    <source>
        <dbReference type="ARBA" id="ARBA00023077"/>
    </source>
</evidence>
<dbReference type="PANTHER" id="PTHR30069">
    <property type="entry name" value="TONB-DEPENDENT OUTER MEMBRANE RECEPTOR"/>
    <property type="match status" value="1"/>
</dbReference>
<dbReference type="KEGG" id="dar:Daro_2785"/>
<evidence type="ECO:0000256" key="13">
    <source>
        <dbReference type="SAM" id="SignalP"/>
    </source>
</evidence>
<keyword evidence="10 11" id="KW-0998">Cell outer membrane</keyword>
<dbReference type="InterPro" id="IPR036942">
    <property type="entry name" value="Beta-barrel_TonB_sf"/>
</dbReference>
<accession>Q47CB6</accession>
<dbReference type="STRING" id="159087.Daro_2785"/>
<dbReference type="HOGENOM" id="CLU_008287_16_0_4"/>
<dbReference type="Pfam" id="PF07715">
    <property type="entry name" value="Plug"/>
    <property type="match status" value="1"/>
</dbReference>
<keyword evidence="3 11" id="KW-0813">Transport</keyword>
<feature type="signal peptide" evidence="13">
    <location>
        <begin position="1"/>
        <end position="20"/>
    </location>
</feature>
<feature type="chain" id="PRO_5004233424" evidence="13">
    <location>
        <begin position="21"/>
        <end position="710"/>
    </location>
</feature>
<dbReference type="InterPro" id="IPR012910">
    <property type="entry name" value="Plug_dom"/>
</dbReference>
<dbReference type="PROSITE" id="PS52016">
    <property type="entry name" value="TONB_DEPENDENT_REC_3"/>
    <property type="match status" value="1"/>
</dbReference>
<feature type="domain" description="TonB-dependent receptor-like beta-barrel" evidence="14">
    <location>
        <begin position="202"/>
        <end position="678"/>
    </location>
</feature>
<organism evidence="16">
    <name type="scientific">Dechloromonas aromatica (strain RCB)</name>
    <dbReference type="NCBI Taxonomy" id="159087"/>
    <lineage>
        <taxon>Bacteria</taxon>
        <taxon>Pseudomonadati</taxon>
        <taxon>Pseudomonadota</taxon>
        <taxon>Betaproteobacteria</taxon>
        <taxon>Rhodocyclales</taxon>
        <taxon>Azonexaceae</taxon>
        <taxon>Dechloromonas</taxon>
    </lineage>
</organism>
<evidence type="ECO:0000259" key="14">
    <source>
        <dbReference type="Pfam" id="PF00593"/>
    </source>
</evidence>
<evidence type="ECO:0000256" key="1">
    <source>
        <dbReference type="ARBA" id="ARBA00004571"/>
    </source>
</evidence>
<dbReference type="Gene3D" id="2.40.170.20">
    <property type="entry name" value="TonB-dependent receptor, beta-barrel domain"/>
    <property type="match status" value="1"/>
</dbReference>
<evidence type="ECO:0000256" key="6">
    <source>
        <dbReference type="ARBA" id="ARBA00022729"/>
    </source>
</evidence>
<gene>
    <name evidence="16" type="ordered locus">Daro_2785</name>
</gene>
<evidence type="ECO:0000256" key="4">
    <source>
        <dbReference type="ARBA" id="ARBA00022452"/>
    </source>
</evidence>
<dbReference type="Pfam" id="PF00593">
    <property type="entry name" value="TonB_dep_Rec_b-barrel"/>
    <property type="match status" value="1"/>
</dbReference>
<keyword evidence="6 13" id="KW-0732">Signal</keyword>
<dbReference type="SUPFAM" id="SSF56935">
    <property type="entry name" value="Porins"/>
    <property type="match status" value="1"/>
</dbReference>
<sequence>MKRATLWIAMLAAFSPSSHATGDSLDELGLEDLVKTEVTSVSRKSQSLSDVAAAAFVISSEDIRRSGAQALPDVLRMAPGIEVAQIDNGRYAVTARGFNGRFANKLQVLIDGRSIYHPMFSGVLWELDPIPLEDIERIEIIRGAGAVMWGANAVNGVINIISKHSRNQTGGAANVTVGSQGYGNVYARIGQSLDVKTSFKLSVQGRYAEPSKQFDSRDDAEDRLKNGVVDFRFDRDLGAGSDLAIWANASRSSLGDLWQIKPENIGGSIALSPMSFMQRLHSETLVGRYRWLSDIGIESSLQLSGSRSGIEITDFIDESRTTFDLDYLGRYAIGTHDVQWGLGLRNSSDDVSATGSYLQIQNPSFIHRTSGIFVQDDWTLIPESLKLGLGMRWDKATRNDSSYSPHATLLWTPSQMDSVWLKYARAPRTAARAEQDVSILAGLTVQQTQFGNLPIVQYARPSAQGLNAEKAEGLELGYRKQFSNTVSADMTAYRYRYTKLRSGSQSGLIGCNNAFLFVPIPGMQVDPARCPGILSGQMVLLQEIQAVNGLAGWSTGLELAADWLVTPNWRLQLSYSWSKLNMDEGKDQISNADAEMTQRAKPRESASLRSQWNMTTSQQLDLWLRAMSSYERVNITDATPSASSEPNYVRIPGYVTLDLRYGYRINKDLEVAVIGRNLIGARRFEYLSDYIPTIANEIKPSVMFTTRWKF</sequence>
<dbReference type="GO" id="GO:0044718">
    <property type="term" value="P:siderophore transmembrane transport"/>
    <property type="evidence" value="ECO:0007669"/>
    <property type="project" value="TreeGrafter"/>
</dbReference>
<dbReference type="GO" id="GO:0009279">
    <property type="term" value="C:cell outer membrane"/>
    <property type="evidence" value="ECO:0007669"/>
    <property type="project" value="UniProtKB-SubCell"/>
</dbReference>
<dbReference type="eggNOG" id="COG4206">
    <property type="taxonomic scope" value="Bacteria"/>
</dbReference>
<evidence type="ECO:0000256" key="11">
    <source>
        <dbReference type="PROSITE-ProRule" id="PRU01360"/>
    </source>
</evidence>
<proteinExistence type="inferred from homology"/>
<keyword evidence="8 11" id="KW-0472">Membrane</keyword>
<evidence type="ECO:0000256" key="12">
    <source>
        <dbReference type="RuleBase" id="RU003357"/>
    </source>
</evidence>
<comment type="similarity">
    <text evidence="2 11 12">Belongs to the TonB-dependent receptor family.</text>
</comment>